<evidence type="ECO:0000313" key="2">
    <source>
        <dbReference type="Proteomes" id="UP001246576"/>
    </source>
</evidence>
<sequence>MAIYLLYRRNFRLRRAHLAGIPNFNGTQELDAGSHLVAFDMDGKRLAFSHPTGVRVFAFAELAHIEWTWNVRRNGSKTDNYLNFRLNNIETPLVKVRCNTAGQAEHWLAKIQAILAS</sequence>
<comment type="caution">
    <text evidence="1">The sequence shown here is derived from an EMBL/GenBank/DDBJ whole genome shotgun (WGS) entry which is preliminary data.</text>
</comment>
<dbReference type="Proteomes" id="UP001246576">
    <property type="component" value="Unassembled WGS sequence"/>
</dbReference>
<keyword evidence="2" id="KW-1185">Reference proteome</keyword>
<evidence type="ECO:0000313" key="1">
    <source>
        <dbReference type="EMBL" id="MDR9848687.1"/>
    </source>
</evidence>
<name>A0ABU2EKL4_9BURK</name>
<dbReference type="RefSeq" id="WP_310839916.1">
    <property type="nucleotide sequence ID" value="NZ_JAVLSJ010000005.1"/>
</dbReference>
<dbReference type="EMBL" id="JAVLSJ010000005">
    <property type="protein sequence ID" value="MDR9848687.1"/>
    <property type="molecule type" value="Genomic_DNA"/>
</dbReference>
<accession>A0ABU2EKL4</accession>
<organism evidence="1 2">
    <name type="scientific">Herbaspirillum huttiense subsp. lycopersici</name>
    <dbReference type="NCBI Taxonomy" id="3074428"/>
    <lineage>
        <taxon>Bacteria</taxon>
        <taxon>Pseudomonadati</taxon>
        <taxon>Pseudomonadota</taxon>
        <taxon>Betaproteobacteria</taxon>
        <taxon>Burkholderiales</taxon>
        <taxon>Oxalobacteraceae</taxon>
        <taxon>Herbaspirillum</taxon>
    </lineage>
</organism>
<reference evidence="1" key="1">
    <citation type="submission" date="2023-09" db="EMBL/GenBank/DDBJ databases">
        <title>Description of first Herbaspirillum huttiense subsp. nephrolepsisexaltata and Herbaspirillum huttiense subsp. lycopersicon.</title>
        <authorList>
            <person name="Poudel M."/>
            <person name="Sharma A."/>
            <person name="Goss E."/>
            <person name="Tapia J.H."/>
            <person name="Harmon C.M."/>
            <person name="Jones J.B."/>
        </authorList>
    </citation>
    <scope>NUCLEOTIDE SEQUENCE</scope>
    <source>
        <strain evidence="1">SE1</strain>
    </source>
</reference>
<gene>
    <name evidence="1" type="ORF">RI048_10705</name>
</gene>
<proteinExistence type="predicted"/>
<evidence type="ECO:0008006" key="3">
    <source>
        <dbReference type="Google" id="ProtNLM"/>
    </source>
</evidence>
<protein>
    <recommendedName>
        <fullName evidence="3">PH domain-containing protein</fullName>
    </recommendedName>
</protein>